<evidence type="ECO:0000259" key="4">
    <source>
        <dbReference type="Pfam" id="PF05193"/>
    </source>
</evidence>
<feature type="domain" description="Peptidase M16 N-terminal" evidence="3">
    <location>
        <begin position="469"/>
        <end position="606"/>
    </location>
</feature>
<dbReference type="PANTHER" id="PTHR11851:SF49">
    <property type="entry name" value="MITOCHONDRIAL-PROCESSING PEPTIDASE SUBUNIT ALPHA"/>
    <property type="match status" value="1"/>
</dbReference>
<evidence type="ECO:0000313" key="5">
    <source>
        <dbReference type="EMBL" id="RJP23060.1"/>
    </source>
</evidence>
<dbReference type="Pfam" id="PF05193">
    <property type="entry name" value="Peptidase_M16_C"/>
    <property type="match status" value="2"/>
</dbReference>
<dbReference type="InterPro" id="IPR011765">
    <property type="entry name" value="Pept_M16_N"/>
</dbReference>
<feature type="domain" description="Peptidase M16 N-terminal" evidence="3">
    <location>
        <begin position="40"/>
        <end position="186"/>
    </location>
</feature>
<feature type="signal peptide" evidence="2">
    <location>
        <begin position="1"/>
        <end position="24"/>
    </location>
</feature>
<evidence type="ECO:0000259" key="3">
    <source>
        <dbReference type="Pfam" id="PF00675"/>
    </source>
</evidence>
<reference evidence="5 6" key="1">
    <citation type="journal article" date="2017" name="ISME J.">
        <title>Energy and carbon metabolisms in a deep terrestrial subsurface fluid microbial community.</title>
        <authorList>
            <person name="Momper L."/>
            <person name="Jungbluth S.P."/>
            <person name="Lee M.D."/>
            <person name="Amend J.P."/>
        </authorList>
    </citation>
    <scope>NUCLEOTIDE SEQUENCE [LARGE SCALE GENOMIC DNA]</scope>
    <source>
        <strain evidence="5">SURF_5</strain>
    </source>
</reference>
<accession>A0A3A4P127</accession>
<evidence type="ECO:0000256" key="2">
    <source>
        <dbReference type="SAM" id="SignalP"/>
    </source>
</evidence>
<evidence type="ECO:0000313" key="6">
    <source>
        <dbReference type="Proteomes" id="UP000265882"/>
    </source>
</evidence>
<comment type="caution">
    <text evidence="5">The sequence shown here is derived from an EMBL/GenBank/DDBJ whole genome shotgun (WGS) entry which is preliminary data.</text>
</comment>
<protein>
    <submittedName>
        <fullName evidence="5">Insulinase family protein</fullName>
    </submittedName>
</protein>
<dbReference type="GO" id="GO:0046872">
    <property type="term" value="F:metal ion binding"/>
    <property type="evidence" value="ECO:0007669"/>
    <property type="project" value="InterPro"/>
</dbReference>
<sequence length="867" mass="96378">MRKDAFGIALLLLLQVLWISSAVAEDQEPRRVVLDNGMTVILLENHNSPVVTIQAWVRAGTVTEQEFIGSGVSHFVEHMLFKGTDRRSVGQLGEEVKAAGGQTNAYTGYDRTVYYITFHRDSFDKCLDILSDALMNSTFDPAEVEKEREVILKEIKMNRDDAFRRLYMRAQLTAYAVHPYGNPVIGYENLLRNLTRDDLVTYYKRLYIPNNITFIAVGDLDADDAFPKIEAAFADFQRKSISPITVPSEPPQEGGREYSEEFDVTVAQSMMGFHGPSLFSDDVYPMDVLAIILGGGDTSRLYRELREKQGIVYHIDAWSATPRDPGMFWVSSSFEPENAEKVRQAIWQQIEKVKAEQVTEEELETARAKVLSSYLFSRESVEGQARSLGTGEVEAHDLNYDKRYVDSVARVTAAEIQGVARKYFFEENMVVTALFPRGKGPAAEVVQREERHVPQIEKTVLSNGITLLLRDGPSTETVSIKSIFLGGALAETPETNGITNLMSKTMLKGTKTRSAEEIAAAIESRGGTMSSFSGHNSFGFDVSMLSSDVETGLAVLGDVVANPVFPEQEMQREKMAALANIKSVNDEIFSSSMKLFRETMFNGHPYSFLLQGDPEVIASLTPDDLRAFHTKAVNPSRMVLSIFGKIDEERVIDLVQEYFGSLGPVESPAPSAFPPDFPDVITRAQRELNKEQLSIVIGFPGVTVANPDRYPLDVLTALLNSQGGKLFQVLRDEQGLAYSVGAFNLVGVEPGAFVMYILTIPQKQDDAAAGMLDVIRDIKESGVQPQELERAKIELIGKHAIGLQTNSQIATEASFDELYGLGYDNYKTYDEKIRAVTAEDIQRVLSLVIDFDRYVMVRVGDVDMQGE</sequence>
<feature type="domain" description="Peptidase M16 C-terminal" evidence="4">
    <location>
        <begin position="619"/>
        <end position="794"/>
    </location>
</feature>
<dbReference type="InterPro" id="IPR011249">
    <property type="entry name" value="Metalloenz_LuxS/M16"/>
</dbReference>
<dbReference type="InterPro" id="IPR007863">
    <property type="entry name" value="Peptidase_M16_C"/>
</dbReference>
<gene>
    <name evidence="5" type="ORF">C4520_06875</name>
</gene>
<feature type="chain" id="PRO_5017215390" evidence="2">
    <location>
        <begin position="25"/>
        <end position="867"/>
    </location>
</feature>
<dbReference type="EMBL" id="QZKU01000051">
    <property type="protein sequence ID" value="RJP23060.1"/>
    <property type="molecule type" value="Genomic_DNA"/>
</dbReference>
<dbReference type="AlphaFoldDB" id="A0A3A4P127"/>
<dbReference type="Gene3D" id="3.30.830.10">
    <property type="entry name" value="Metalloenzyme, LuxS/M16 peptidase-like"/>
    <property type="match status" value="4"/>
</dbReference>
<name>A0A3A4P127_ABYX5</name>
<dbReference type="InterPro" id="IPR050361">
    <property type="entry name" value="MPP/UQCRC_Complex"/>
</dbReference>
<dbReference type="Proteomes" id="UP000265882">
    <property type="component" value="Unassembled WGS sequence"/>
</dbReference>
<feature type="domain" description="Peptidase M16 C-terminal" evidence="4">
    <location>
        <begin position="193"/>
        <end position="369"/>
    </location>
</feature>
<dbReference type="PANTHER" id="PTHR11851">
    <property type="entry name" value="METALLOPROTEASE"/>
    <property type="match status" value="1"/>
</dbReference>
<dbReference type="Pfam" id="PF00675">
    <property type="entry name" value="Peptidase_M16"/>
    <property type="match status" value="2"/>
</dbReference>
<keyword evidence="2" id="KW-0732">Signal</keyword>
<evidence type="ECO:0000256" key="1">
    <source>
        <dbReference type="ARBA" id="ARBA00007261"/>
    </source>
</evidence>
<comment type="similarity">
    <text evidence="1">Belongs to the peptidase M16 family.</text>
</comment>
<proteinExistence type="inferred from homology"/>
<dbReference type="SUPFAM" id="SSF63411">
    <property type="entry name" value="LuxS/MPP-like metallohydrolase"/>
    <property type="match status" value="4"/>
</dbReference>
<organism evidence="5 6">
    <name type="scientific">Abyssobacteria bacterium (strain SURF_5)</name>
    <dbReference type="NCBI Taxonomy" id="2093360"/>
    <lineage>
        <taxon>Bacteria</taxon>
        <taxon>Pseudomonadati</taxon>
        <taxon>Candidatus Hydrogenedentota</taxon>
        <taxon>Candidatus Abyssobacteria</taxon>
    </lineage>
</organism>